<dbReference type="AlphaFoldDB" id="A0A6A1Q1H4"/>
<reference evidence="4 5" key="1">
    <citation type="journal article" date="2019" name="PLoS ONE">
        <title>Genomic analyses reveal an absence of contemporary introgressive admixture between fin whales and blue whales, despite known hybrids.</title>
        <authorList>
            <person name="Westbury M.V."/>
            <person name="Petersen B."/>
            <person name="Lorenzen E.D."/>
        </authorList>
    </citation>
    <scope>NUCLEOTIDE SEQUENCE [LARGE SCALE GENOMIC DNA]</scope>
    <source>
        <strain evidence="4">FinWhale-01</strain>
    </source>
</reference>
<evidence type="ECO:0000313" key="4">
    <source>
        <dbReference type="EMBL" id="KAB0402182.1"/>
    </source>
</evidence>
<feature type="compositionally biased region" description="Polar residues" evidence="2">
    <location>
        <begin position="249"/>
        <end position="274"/>
    </location>
</feature>
<feature type="domain" description="DNA endonuclease Ctp1 N-terminal" evidence="3">
    <location>
        <begin position="35"/>
        <end position="153"/>
    </location>
</feature>
<feature type="region of interest" description="Disordered" evidence="2">
    <location>
        <begin position="202"/>
        <end position="283"/>
    </location>
</feature>
<feature type="region of interest" description="Disordered" evidence="2">
    <location>
        <begin position="167"/>
        <end position="188"/>
    </location>
</feature>
<dbReference type="OrthoDB" id="9808926at2759"/>
<dbReference type="Pfam" id="PF10482">
    <property type="entry name" value="CtIP_N"/>
    <property type="match status" value="1"/>
</dbReference>
<evidence type="ECO:0000256" key="1">
    <source>
        <dbReference type="SAM" id="Coils"/>
    </source>
</evidence>
<accession>A0A6A1Q1H4</accession>
<dbReference type="Proteomes" id="UP000437017">
    <property type="component" value="Unassembled WGS sequence"/>
</dbReference>
<feature type="region of interest" description="Disordered" evidence="2">
    <location>
        <begin position="408"/>
        <end position="451"/>
    </location>
</feature>
<dbReference type="InterPro" id="IPR019518">
    <property type="entry name" value="CtIP_N"/>
</dbReference>
<name>A0A6A1Q1H4_BALPH</name>
<evidence type="ECO:0000259" key="3">
    <source>
        <dbReference type="Pfam" id="PF10482"/>
    </source>
</evidence>
<feature type="coiled-coil region" evidence="1">
    <location>
        <begin position="131"/>
        <end position="158"/>
    </location>
</feature>
<organism evidence="4 5">
    <name type="scientific">Balaenoptera physalus</name>
    <name type="common">Fin whale</name>
    <name type="synonym">Balaena physalus</name>
    <dbReference type="NCBI Taxonomy" id="9770"/>
    <lineage>
        <taxon>Eukaryota</taxon>
        <taxon>Metazoa</taxon>
        <taxon>Chordata</taxon>
        <taxon>Craniata</taxon>
        <taxon>Vertebrata</taxon>
        <taxon>Euteleostomi</taxon>
        <taxon>Mammalia</taxon>
        <taxon>Eutheria</taxon>
        <taxon>Laurasiatheria</taxon>
        <taxon>Artiodactyla</taxon>
        <taxon>Whippomorpha</taxon>
        <taxon>Cetacea</taxon>
        <taxon>Mysticeti</taxon>
        <taxon>Balaenopteridae</taxon>
        <taxon>Balaenoptera</taxon>
    </lineage>
</organism>
<feature type="compositionally biased region" description="Gly residues" evidence="2">
    <location>
        <begin position="1"/>
        <end position="11"/>
    </location>
</feature>
<protein>
    <recommendedName>
        <fullName evidence="3">DNA endonuclease Ctp1 N-terminal domain-containing protein</fullName>
    </recommendedName>
</protein>
<sequence>MQQGNVGGGDKGSGRRSHARDKKQVSVCDLSSDAFKKNWLILKELHDREVLRLQRKLTSLRKERLADRRRAGSKAKIEELMEQQKILNITIHDLRNKLSSKICDCCSVNEMYRKTLQKEFYHIQQKNMKFIASLLAERSKLREENEQLSARLKLKEQQLSARLKLKEQHLHPSSSDSDDDFIPGTQNSGLVFSVRKPAPRSQMHLPVRLVKQSNTEEMRSGGKKEQQRSPTFPGPLYGEGISEVPETPLESSSNSSKPATVSSANRKSSVSFPLTSKPGAQSRYGFQGDFSLPEDRLGNTQKELIFTQKTSTQKRRAQMYFSWSPSSISAREKRPTPLVSETSEEAMPGHTSSFAPFTQRKEKRPLNVLPFDCTSSGKRRSVTGVAHCKTGFSVRDSCGQTPFNEELTVRKNTTESTGAAHGADKPQGETQSFILGSAIKGKARVQSERRK</sequence>
<feature type="compositionally biased region" description="Basic and acidic residues" evidence="2">
    <location>
        <begin position="214"/>
        <end position="227"/>
    </location>
</feature>
<evidence type="ECO:0000256" key="2">
    <source>
        <dbReference type="SAM" id="MobiDB-lite"/>
    </source>
</evidence>
<feature type="region of interest" description="Disordered" evidence="2">
    <location>
        <begin position="1"/>
        <end position="23"/>
    </location>
</feature>
<keyword evidence="5" id="KW-1185">Reference proteome</keyword>
<keyword evidence="1" id="KW-0175">Coiled coil</keyword>
<evidence type="ECO:0000313" key="5">
    <source>
        <dbReference type="Proteomes" id="UP000437017"/>
    </source>
</evidence>
<feature type="coiled-coil region" evidence="1">
    <location>
        <begin position="43"/>
        <end position="97"/>
    </location>
</feature>
<comment type="caution">
    <text evidence="4">The sequence shown here is derived from an EMBL/GenBank/DDBJ whole genome shotgun (WGS) entry which is preliminary data.</text>
</comment>
<dbReference type="EMBL" id="SGJD01001051">
    <property type="protein sequence ID" value="KAB0402182.1"/>
    <property type="molecule type" value="Genomic_DNA"/>
</dbReference>
<proteinExistence type="predicted"/>
<gene>
    <name evidence="4" type="ORF">E2I00_012464</name>
</gene>